<keyword evidence="1" id="KW-0479">Metal-binding</keyword>
<evidence type="ECO:0000313" key="8">
    <source>
        <dbReference type="EMBL" id="SCV01309.1"/>
    </source>
</evidence>
<dbReference type="PANTHER" id="PTHR19818:SF139">
    <property type="entry name" value="PAIR-RULE PROTEIN ODD-PAIRED"/>
    <property type="match status" value="1"/>
</dbReference>
<dbReference type="AlphaFoldDB" id="A0A1G4KAR0"/>
<dbReference type="GO" id="GO:0045944">
    <property type="term" value="P:positive regulation of transcription by RNA polymerase II"/>
    <property type="evidence" value="ECO:0007669"/>
    <property type="project" value="UniProtKB-ARBA"/>
</dbReference>
<dbReference type="InterPro" id="IPR050329">
    <property type="entry name" value="GLI_C2H2-zinc-finger"/>
</dbReference>
<keyword evidence="3 5" id="KW-0863">Zinc-finger</keyword>
<evidence type="ECO:0000256" key="6">
    <source>
        <dbReference type="SAM" id="MobiDB-lite"/>
    </source>
</evidence>
<dbReference type="GO" id="GO:0000981">
    <property type="term" value="F:DNA-binding transcription factor activity, RNA polymerase II-specific"/>
    <property type="evidence" value="ECO:0007669"/>
    <property type="project" value="TreeGrafter"/>
</dbReference>
<evidence type="ECO:0000313" key="9">
    <source>
        <dbReference type="Proteomes" id="UP000191144"/>
    </source>
</evidence>
<feature type="domain" description="C2H2-type" evidence="7">
    <location>
        <begin position="332"/>
        <end position="361"/>
    </location>
</feature>
<dbReference type="PANTHER" id="PTHR19818">
    <property type="entry name" value="ZINC FINGER PROTEIN ZIC AND GLI"/>
    <property type="match status" value="1"/>
</dbReference>
<feature type="region of interest" description="Disordered" evidence="6">
    <location>
        <begin position="1"/>
        <end position="78"/>
    </location>
</feature>
<evidence type="ECO:0000256" key="5">
    <source>
        <dbReference type="PROSITE-ProRule" id="PRU00042"/>
    </source>
</evidence>
<feature type="domain" description="C2H2-type" evidence="7">
    <location>
        <begin position="304"/>
        <end position="331"/>
    </location>
</feature>
<dbReference type="InterPro" id="IPR013087">
    <property type="entry name" value="Znf_C2H2_type"/>
</dbReference>
<evidence type="ECO:0000256" key="2">
    <source>
        <dbReference type="ARBA" id="ARBA00022737"/>
    </source>
</evidence>
<dbReference type="PROSITE" id="PS50157">
    <property type="entry name" value="ZINC_FINGER_C2H2_2"/>
    <property type="match status" value="2"/>
</dbReference>
<dbReference type="Pfam" id="PF00096">
    <property type="entry name" value="zf-C2H2"/>
    <property type="match status" value="2"/>
</dbReference>
<dbReference type="SMART" id="SM00355">
    <property type="entry name" value="ZnF_C2H2"/>
    <property type="match status" value="2"/>
</dbReference>
<accession>A0A1G4KAR0</accession>
<dbReference type="InterPro" id="IPR036236">
    <property type="entry name" value="Znf_C2H2_sf"/>
</dbReference>
<proteinExistence type="predicted"/>
<dbReference type="GO" id="GO:0000978">
    <property type="term" value="F:RNA polymerase II cis-regulatory region sequence-specific DNA binding"/>
    <property type="evidence" value="ECO:0007669"/>
    <property type="project" value="TreeGrafter"/>
</dbReference>
<dbReference type="PROSITE" id="PS00028">
    <property type="entry name" value="ZINC_FINGER_C2H2_1"/>
    <property type="match status" value="2"/>
</dbReference>
<gene>
    <name evidence="8" type="ORF">LAME_0G15368G</name>
</gene>
<evidence type="ECO:0000256" key="3">
    <source>
        <dbReference type="ARBA" id="ARBA00022771"/>
    </source>
</evidence>
<feature type="region of interest" description="Disordered" evidence="6">
    <location>
        <begin position="276"/>
        <end position="303"/>
    </location>
</feature>
<keyword evidence="9" id="KW-1185">Reference proteome</keyword>
<feature type="compositionally biased region" description="Polar residues" evidence="6">
    <location>
        <begin position="287"/>
        <end position="297"/>
    </location>
</feature>
<dbReference type="Gene3D" id="3.30.160.60">
    <property type="entry name" value="Classic Zinc Finger"/>
    <property type="match status" value="2"/>
</dbReference>
<sequence length="377" mass="42312">MSRDHSDGNWSESLPPAESPFELDHEYDLDGSPDSNDCGVSLKPTMCGGSSTTGSFSRRSSQPREGSHSYLGSHTHTHSPIHMQTSQDWFPYTHFLQESNLPSSLSLAGLLFTPFESAQQYLTEESLLPNQIAQFYKRRSVPQPAYFEVDPLDLHREDPSIVDPSIANPGFAKPSFGNQQFLSHQGTEFNLEAQESFPLGPLSHATFKNERQHSQHDRGVHRTLSHMRQEHDAFFSSSLNLVLPPDAALSSRPRLFRGSDSYALIPTARIPAHLQWQHTQPRRHSAPQPSERQTSPQPHRISRRQCPICRKIFSSFTALQAHALVHSGQRPYQCPHPDCAKTFNVKSNMVRHSKLHAKKIDAEGTSGTALDNEDLRG</sequence>
<protein>
    <submittedName>
        <fullName evidence="8">LAME_0G15368g1_1</fullName>
    </submittedName>
</protein>
<evidence type="ECO:0000256" key="1">
    <source>
        <dbReference type="ARBA" id="ARBA00022723"/>
    </source>
</evidence>
<evidence type="ECO:0000256" key="4">
    <source>
        <dbReference type="ARBA" id="ARBA00022833"/>
    </source>
</evidence>
<dbReference type="GO" id="GO:0008270">
    <property type="term" value="F:zinc ion binding"/>
    <property type="evidence" value="ECO:0007669"/>
    <property type="project" value="UniProtKB-KW"/>
</dbReference>
<dbReference type="Proteomes" id="UP000191144">
    <property type="component" value="Chromosome G"/>
</dbReference>
<keyword evidence="4" id="KW-0862">Zinc</keyword>
<name>A0A1G4KAR0_9SACH</name>
<dbReference type="SUPFAM" id="SSF57667">
    <property type="entry name" value="beta-beta-alpha zinc fingers"/>
    <property type="match status" value="1"/>
</dbReference>
<evidence type="ECO:0000259" key="7">
    <source>
        <dbReference type="PROSITE" id="PS50157"/>
    </source>
</evidence>
<feature type="compositionally biased region" description="Low complexity" evidence="6">
    <location>
        <begin position="48"/>
        <end position="60"/>
    </location>
</feature>
<dbReference type="OrthoDB" id="4036576at2759"/>
<organism evidence="8 9">
    <name type="scientific">Lachancea meyersii CBS 8951</name>
    <dbReference type="NCBI Taxonomy" id="1266667"/>
    <lineage>
        <taxon>Eukaryota</taxon>
        <taxon>Fungi</taxon>
        <taxon>Dikarya</taxon>
        <taxon>Ascomycota</taxon>
        <taxon>Saccharomycotina</taxon>
        <taxon>Saccharomycetes</taxon>
        <taxon>Saccharomycetales</taxon>
        <taxon>Saccharomycetaceae</taxon>
        <taxon>Lachancea</taxon>
    </lineage>
</organism>
<dbReference type="GO" id="GO:0005634">
    <property type="term" value="C:nucleus"/>
    <property type="evidence" value="ECO:0007669"/>
    <property type="project" value="TreeGrafter"/>
</dbReference>
<keyword evidence="2" id="KW-0677">Repeat</keyword>
<dbReference type="EMBL" id="LT598484">
    <property type="protein sequence ID" value="SCV01309.1"/>
    <property type="molecule type" value="Genomic_DNA"/>
</dbReference>
<reference evidence="9" key="1">
    <citation type="submission" date="2016-03" db="EMBL/GenBank/DDBJ databases">
        <authorList>
            <person name="Devillers Hugo."/>
        </authorList>
    </citation>
    <scope>NUCLEOTIDE SEQUENCE [LARGE SCALE GENOMIC DNA]</scope>
</reference>